<sequence length="359" mass="41043">METLKDLKQKSLIAIAESLGIPFKRISSDIYEHPEHDSFKVFMRTNTFKWFSRDQGGDAIDFVQTLTGVGFKEAVSYLKTGNFQLHKEELVKKEPFRYYVTEDGQEDFHLARRYLKEERGISDSTINFFGRQGIMAQALYRHEPVLVFKAFNHRHVLVGASLQGLKRHIDEKRPYLKRTMKHSEGHVGVSVDIGKPNRLVFTESVIDAMSYFELHQSSLKNTRLVAMDGLKRSCIAYQILRLIAGEKKNLPFLDSLNPSKLLTYLTTLIETTTYFKESPDVITLAVDHDKAGLDFIGKCSDLSLPFQLDLPHLLEEKGKSDWNDILKSQKNPSLESLINQARIQIGTKEKTTGPFTLEV</sequence>
<organism evidence="2 3">
    <name type="scientific">Streptococcus loxodontisalivarius</name>
    <dbReference type="NCBI Taxonomy" id="1349415"/>
    <lineage>
        <taxon>Bacteria</taxon>
        <taxon>Bacillati</taxon>
        <taxon>Bacillota</taxon>
        <taxon>Bacilli</taxon>
        <taxon>Lactobacillales</taxon>
        <taxon>Streptococcaceae</taxon>
        <taxon>Streptococcus</taxon>
    </lineage>
</organism>
<evidence type="ECO:0000313" key="3">
    <source>
        <dbReference type="Proteomes" id="UP000697472"/>
    </source>
</evidence>
<proteinExistence type="predicted"/>
<dbReference type="RefSeq" id="WP_205008917.1">
    <property type="nucleotide sequence ID" value="NZ_JAFBEH010000004.1"/>
</dbReference>
<reference evidence="2 3" key="1">
    <citation type="submission" date="2021-01" db="EMBL/GenBank/DDBJ databases">
        <title>Genomic Encyclopedia of Type Strains, Phase IV (KMG-IV): sequencing the most valuable type-strain genomes for metagenomic binning, comparative biology and taxonomic classification.</title>
        <authorList>
            <person name="Goeker M."/>
        </authorList>
    </citation>
    <scope>NUCLEOTIDE SEQUENCE [LARGE SCALE GENOMIC DNA]</scope>
    <source>
        <strain evidence="2 3">DSM 27382</strain>
    </source>
</reference>
<dbReference type="SMART" id="SM00400">
    <property type="entry name" value="ZnF_CHCC"/>
    <property type="match status" value="1"/>
</dbReference>
<comment type="caution">
    <text evidence="2">The sequence shown here is derived from an EMBL/GenBank/DDBJ whole genome shotgun (WGS) entry which is preliminary data.</text>
</comment>
<dbReference type="EMBL" id="JAFBEH010000004">
    <property type="protein sequence ID" value="MBM7642052.1"/>
    <property type="molecule type" value="Genomic_DNA"/>
</dbReference>
<dbReference type="InterPro" id="IPR002694">
    <property type="entry name" value="Znf_CHC2"/>
</dbReference>
<evidence type="ECO:0000259" key="1">
    <source>
        <dbReference type="SMART" id="SM00400"/>
    </source>
</evidence>
<dbReference type="Gene3D" id="3.40.1360.10">
    <property type="match status" value="1"/>
</dbReference>
<protein>
    <recommendedName>
        <fullName evidence="1">Zinc finger CHC2-type domain-containing protein</fullName>
    </recommendedName>
</protein>
<evidence type="ECO:0000313" key="2">
    <source>
        <dbReference type="EMBL" id="MBM7642052.1"/>
    </source>
</evidence>
<accession>A0ABS2PRN8</accession>
<dbReference type="Proteomes" id="UP000697472">
    <property type="component" value="Unassembled WGS sequence"/>
</dbReference>
<dbReference type="SUPFAM" id="SSF57783">
    <property type="entry name" value="Zinc beta-ribbon"/>
    <property type="match status" value="1"/>
</dbReference>
<name>A0ABS2PRN8_9STRE</name>
<dbReference type="Pfam" id="PF01807">
    <property type="entry name" value="Zn_ribbon_DnaG"/>
    <property type="match status" value="1"/>
</dbReference>
<dbReference type="Gene3D" id="3.90.580.10">
    <property type="entry name" value="Zinc finger, CHC2-type domain"/>
    <property type="match status" value="1"/>
</dbReference>
<keyword evidence="3" id="KW-1185">Reference proteome</keyword>
<gene>
    <name evidence="2" type="ORF">JOC28_000344</name>
</gene>
<dbReference type="InterPro" id="IPR036977">
    <property type="entry name" value="DNA_primase_Znf_CHC2"/>
</dbReference>
<feature type="domain" description="Zinc finger CHC2-type" evidence="1">
    <location>
        <begin position="34"/>
        <end position="79"/>
    </location>
</feature>